<feature type="non-terminal residue" evidence="1">
    <location>
        <position position="1"/>
    </location>
</feature>
<protein>
    <submittedName>
        <fullName evidence="1">Uncharacterized protein</fullName>
    </submittedName>
</protein>
<organism evidence="1 2">
    <name type="scientific">Mesorhabditis spiculigera</name>
    <dbReference type="NCBI Taxonomy" id="96644"/>
    <lineage>
        <taxon>Eukaryota</taxon>
        <taxon>Metazoa</taxon>
        <taxon>Ecdysozoa</taxon>
        <taxon>Nematoda</taxon>
        <taxon>Chromadorea</taxon>
        <taxon>Rhabditida</taxon>
        <taxon>Rhabditina</taxon>
        <taxon>Rhabditomorpha</taxon>
        <taxon>Rhabditoidea</taxon>
        <taxon>Rhabditidae</taxon>
        <taxon>Mesorhabditinae</taxon>
        <taxon>Mesorhabditis</taxon>
    </lineage>
</organism>
<proteinExistence type="predicted"/>
<sequence length="101" mass="11942">MGIERSDKTGQRKGLSDRRRAISKRLKQFDLYNEFGYEGFLDDDDDDPPQVNDFVLQWLFAEGFEPNGFPSIRALPQWHLRIAHEMVIYYKKHGVVPDYFC</sequence>
<evidence type="ECO:0000313" key="2">
    <source>
        <dbReference type="Proteomes" id="UP001177023"/>
    </source>
</evidence>
<comment type="caution">
    <text evidence="1">The sequence shown here is derived from an EMBL/GenBank/DDBJ whole genome shotgun (WGS) entry which is preliminary data.</text>
</comment>
<accession>A0AA36GHS7</accession>
<dbReference type="EMBL" id="CATQJA010002706">
    <property type="protein sequence ID" value="CAJ0585847.1"/>
    <property type="molecule type" value="Genomic_DNA"/>
</dbReference>
<evidence type="ECO:0000313" key="1">
    <source>
        <dbReference type="EMBL" id="CAJ0585847.1"/>
    </source>
</evidence>
<gene>
    <name evidence="1" type="ORF">MSPICULIGERA_LOCUS23857</name>
</gene>
<name>A0AA36GHS7_9BILA</name>
<keyword evidence="2" id="KW-1185">Reference proteome</keyword>
<dbReference type="Proteomes" id="UP001177023">
    <property type="component" value="Unassembled WGS sequence"/>
</dbReference>
<reference evidence="1" key="1">
    <citation type="submission" date="2023-06" db="EMBL/GenBank/DDBJ databases">
        <authorList>
            <person name="Delattre M."/>
        </authorList>
    </citation>
    <scope>NUCLEOTIDE SEQUENCE</scope>
    <source>
        <strain evidence="1">AF72</strain>
    </source>
</reference>
<dbReference type="AlphaFoldDB" id="A0AA36GHS7"/>